<evidence type="ECO:0000256" key="6">
    <source>
        <dbReference type="SAM" id="MobiDB-lite"/>
    </source>
</evidence>
<dbReference type="InterPro" id="IPR016177">
    <property type="entry name" value="DNA-bd_dom_sf"/>
</dbReference>
<dbReference type="InterPro" id="IPR001471">
    <property type="entry name" value="AP2/ERF_dom"/>
</dbReference>
<dbReference type="Pfam" id="PF13392">
    <property type="entry name" value="HNH_3"/>
    <property type="match status" value="1"/>
</dbReference>
<dbReference type="EMBL" id="RSCL01000015">
    <property type="protein sequence ID" value="RUT02737.1"/>
    <property type="molecule type" value="Genomic_DNA"/>
</dbReference>
<feature type="compositionally biased region" description="Basic residues" evidence="6">
    <location>
        <begin position="92"/>
        <end position="106"/>
    </location>
</feature>
<dbReference type="PANTHER" id="PTHR31241">
    <property type="entry name" value="DEHYDRATION-RESPONSIVE ELEMENT-BINDING PROTEIN 2C"/>
    <property type="match status" value="1"/>
</dbReference>
<sequence>MIFSIKVREVLIDNQDTDLLGLTFNGVDSWYVDGRGYLQGWVEGKLIKFHKLVTKRMGFDKTLVVDHINRNPLDNRRINLREATASQNSWNRTKRKNNKSGFKGVHRHSSNKWIARIKVNGKIKHLGTFTDKIAAAIAYDNVAKLYHGEFAVLNFDRE</sequence>
<reference evidence="8" key="1">
    <citation type="submission" date="2018-12" db="EMBL/GenBank/DDBJ databases">
        <authorList>
            <person name="Will S."/>
            <person name="Neumann-Schaal M."/>
            <person name="Henke P."/>
        </authorList>
    </citation>
    <scope>NUCLEOTIDE SEQUENCE</scope>
    <source>
        <strain evidence="8">PCC 7102</strain>
    </source>
</reference>
<evidence type="ECO:0000256" key="1">
    <source>
        <dbReference type="ARBA" id="ARBA00023015"/>
    </source>
</evidence>
<dbReference type="GO" id="GO:0006950">
    <property type="term" value="P:response to stress"/>
    <property type="evidence" value="ECO:0007669"/>
    <property type="project" value="TreeGrafter"/>
</dbReference>
<dbReference type="SMART" id="SM00380">
    <property type="entry name" value="AP2"/>
    <property type="match status" value="1"/>
</dbReference>
<protein>
    <recommendedName>
        <fullName evidence="7">AP2/ERF domain-containing protein</fullName>
    </recommendedName>
</protein>
<proteinExistence type="predicted"/>
<dbReference type="InterPro" id="IPR044925">
    <property type="entry name" value="His-Me_finger_sf"/>
</dbReference>
<dbReference type="InterPro" id="IPR003615">
    <property type="entry name" value="HNH_nuc"/>
</dbReference>
<keyword evidence="5" id="KW-0804">Transcription</keyword>
<dbReference type="Proteomes" id="UP000271624">
    <property type="component" value="Unassembled WGS sequence"/>
</dbReference>
<evidence type="ECO:0000256" key="3">
    <source>
        <dbReference type="ARBA" id="ARBA00023125"/>
    </source>
</evidence>
<evidence type="ECO:0000313" key="8">
    <source>
        <dbReference type="EMBL" id="RUT02737.1"/>
    </source>
</evidence>
<evidence type="ECO:0000313" key="9">
    <source>
        <dbReference type="Proteomes" id="UP000271624"/>
    </source>
</evidence>
<dbReference type="AlphaFoldDB" id="A0A3S1CFZ3"/>
<evidence type="ECO:0000259" key="7">
    <source>
        <dbReference type="PROSITE" id="PS51032"/>
    </source>
</evidence>
<evidence type="ECO:0000256" key="5">
    <source>
        <dbReference type="ARBA" id="ARBA00023163"/>
    </source>
</evidence>
<organism evidence="8 9">
    <name type="scientific">Dulcicalothrix desertica PCC 7102</name>
    <dbReference type="NCBI Taxonomy" id="232991"/>
    <lineage>
        <taxon>Bacteria</taxon>
        <taxon>Bacillati</taxon>
        <taxon>Cyanobacteriota</taxon>
        <taxon>Cyanophyceae</taxon>
        <taxon>Nostocales</taxon>
        <taxon>Calotrichaceae</taxon>
        <taxon>Dulcicalothrix</taxon>
    </lineage>
</organism>
<keyword evidence="3" id="KW-0238">DNA-binding</keyword>
<keyword evidence="1" id="KW-0805">Transcription regulation</keyword>
<dbReference type="GO" id="GO:0045893">
    <property type="term" value="P:positive regulation of DNA-templated transcription"/>
    <property type="evidence" value="ECO:0007669"/>
    <property type="project" value="TreeGrafter"/>
</dbReference>
<dbReference type="GO" id="GO:0003700">
    <property type="term" value="F:DNA-binding transcription factor activity"/>
    <property type="evidence" value="ECO:0007669"/>
    <property type="project" value="InterPro"/>
</dbReference>
<dbReference type="RefSeq" id="WP_201800796.1">
    <property type="nucleotide sequence ID" value="NZ_RSCL01000015.1"/>
</dbReference>
<gene>
    <name evidence="8" type="ORF">DSM106972_056570</name>
</gene>
<feature type="region of interest" description="Disordered" evidence="6">
    <location>
        <begin position="84"/>
        <end position="106"/>
    </location>
</feature>
<keyword evidence="2" id="KW-0346">Stress response</keyword>
<feature type="domain" description="AP2/ERF" evidence="7">
    <location>
        <begin position="101"/>
        <end position="156"/>
    </location>
</feature>
<dbReference type="Gene3D" id="3.30.730.10">
    <property type="entry name" value="AP2/ERF domain"/>
    <property type="match status" value="1"/>
</dbReference>
<dbReference type="SUPFAM" id="SSF54060">
    <property type="entry name" value="His-Me finger endonucleases"/>
    <property type="match status" value="1"/>
</dbReference>
<dbReference type="PROSITE" id="PS51032">
    <property type="entry name" value="AP2_ERF"/>
    <property type="match status" value="1"/>
</dbReference>
<comment type="caution">
    <text evidence="8">The sequence shown here is derived from an EMBL/GenBank/DDBJ whole genome shotgun (WGS) entry which is preliminary data.</text>
</comment>
<dbReference type="InterPro" id="IPR036955">
    <property type="entry name" value="AP2/ERF_dom_sf"/>
</dbReference>
<keyword evidence="4" id="KW-0010">Activator</keyword>
<evidence type="ECO:0000256" key="2">
    <source>
        <dbReference type="ARBA" id="ARBA00023016"/>
    </source>
</evidence>
<accession>A0A3S1CFZ3</accession>
<reference evidence="8" key="2">
    <citation type="journal article" date="2019" name="Genome Biol. Evol.">
        <title>Day and night: Metabolic profiles and evolutionary relationships of six axenic non-marine cyanobacteria.</title>
        <authorList>
            <person name="Will S.E."/>
            <person name="Henke P."/>
            <person name="Boedeker C."/>
            <person name="Huang S."/>
            <person name="Brinkmann H."/>
            <person name="Rohde M."/>
            <person name="Jarek M."/>
            <person name="Friedl T."/>
            <person name="Seufert S."/>
            <person name="Schumacher M."/>
            <person name="Overmann J."/>
            <person name="Neumann-Schaal M."/>
            <person name="Petersen J."/>
        </authorList>
    </citation>
    <scope>NUCLEOTIDE SEQUENCE [LARGE SCALE GENOMIC DNA]</scope>
    <source>
        <strain evidence="8">PCC 7102</strain>
    </source>
</reference>
<dbReference type="SUPFAM" id="SSF54171">
    <property type="entry name" value="DNA-binding domain"/>
    <property type="match status" value="1"/>
</dbReference>
<dbReference type="Gene3D" id="3.90.75.20">
    <property type="match status" value="1"/>
</dbReference>
<dbReference type="GO" id="GO:0000976">
    <property type="term" value="F:transcription cis-regulatory region binding"/>
    <property type="evidence" value="ECO:0007669"/>
    <property type="project" value="TreeGrafter"/>
</dbReference>
<keyword evidence="9" id="KW-1185">Reference proteome</keyword>
<evidence type="ECO:0000256" key="4">
    <source>
        <dbReference type="ARBA" id="ARBA00023159"/>
    </source>
</evidence>
<dbReference type="PANTHER" id="PTHR31241:SF62">
    <property type="entry name" value="DEHYDRATION-RESPONSIVE ELEMENT-BINDING PROTEIN 2D"/>
    <property type="match status" value="1"/>
</dbReference>
<name>A0A3S1CFZ3_9CYAN</name>